<evidence type="ECO:0000313" key="2">
    <source>
        <dbReference type="EMBL" id="MBK5927355.1"/>
    </source>
</evidence>
<organism evidence="2 3">
    <name type="scientific">Rhodobaculum claviforme</name>
    <dbReference type="NCBI Taxonomy" id="1549854"/>
    <lineage>
        <taxon>Bacteria</taxon>
        <taxon>Pseudomonadati</taxon>
        <taxon>Pseudomonadota</taxon>
        <taxon>Alphaproteobacteria</taxon>
        <taxon>Rhodobacterales</taxon>
        <taxon>Paracoccaceae</taxon>
        <taxon>Rhodobaculum</taxon>
    </lineage>
</organism>
<dbReference type="Proteomes" id="UP000706333">
    <property type="component" value="Unassembled WGS sequence"/>
</dbReference>
<evidence type="ECO:0000256" key="1">
    <source>
        <dbReference type="SAM" id="MobiDB-lite"/>
    </source>
</evidence>
<gene>
    <name evidence="2" type="ORF">CCR87_08450</name>
</gene>
<name>A0A934TKB7_9RHOB</name>
<sequence length="103" mass="10643">CTVTSPKDFARLFPGTGGALYGRASHGWRASFQRPPIRTRLTGLYLAGGSAHPGPGVPMAAMSGRLAAECLLADWGISDPTRTAPGSISRSRRAATSGGTSTR</sequence>
<feature type="non-terminal residue" evidence="2">
    <location>
        <position position="1"/>
    </location>
</feature>
<proteinExistence type="predicted"/>
<dbReference type="AlphaFoldDB" id="A0A934TKB7"/>
<protein>
    <submittedName>
        <fullName evidence="2">CrtD protein</fullName>
    </submittedName>
</protein>
<dbReference type="EMBL" id="NHSD01000237">
    <property type="protein sequence ID" value="MBK5927355.1"/>
    <property type="molecule type" value="Genomic_DNA"/>
</dbReference>
<reference evidence="2" key="1">
    <citation type="submission" date="2017-05" db="EMBL/GenBank/DDBJ databases">
        <authorList>
            <person name="Imhoff J.F."/>
            <person name="Rahn T."/>
            <person name="Kuenzel S."/>
            <person name="Neulinger S.C."/>
        </authorList>
    </citation>
    <scope>NUCLEOTIDE SEQUENCE</scope>
    <source>
        <strain evidence="2">LMG 28126</strain>
    </source>
</reference>
<dbReference type="SUPFAM" id="SSF51971">
    <property type="entry name" value="Nucleotide-binding domain"/>
    <property type="match status" value="1"/>
</dbReference>
<keyword evidence="3" id="KW-1185">Reference proteome</keyword>
<reference evidence="2" key="2">
    <citation type="journal article" date="2020" name="Microorganisms">
        <title>Osmotic Adaptation and Compatible Solute Biosynthesis of Phototrophic Bacteria as Revealed from Genome Analyses.</title>
        <authorList>
            <person name="Imhoff J.F."/>
            <person name="Rahn T."/>
            <person name="Kunzel S."/>
            <person name="Keller A."/>
            <person name="Neulinger S.C."/>
        </authorList>
    </citation>
    <scope>NUCLEOTIDE SEQUENCE</scope>
    <source>
        <strain evidence="2">LMG 28126</strain>
    </source>
</reference>
<accession>A0A934TKB7</accession>
<evidence type="ECO:0000313" key="3">
    <source>
        <dbReference type="Proteomes" id="UP000706333"/>
    </source>
</evidence>
<feature type="region of interest" description="Disordered" evidence="1">
    <location>
        <begin position="80"/>
        <end position="103"/>
    </location>
</feature>
<comment type="caution">
    <text evidence="2">The sequence shown here is derived from an EMBL/GenBank/DDBJ whole genome shotgun (WGS) entry which is preliminary data.</text>
</comment>
<feature type="compositionally biased region" description="Polar residues" evidence="1">
    <location>
        <begin position="80"/>
        <end position="89"/>
    </location>
</feature>